<dbReference type="EMBL" id="DG000045">
    <property type="protein sequence ID" value="GAA23943.1"/>
    <property type="molecule type" value="Genomic_DNA"/>
</dbReference>
<evidence type="ECO:0000313" key="1">
    <source>
        <dbReference type="EMBL" id="GAA23943.1"/>
    </source>
</evidence>
<comment type="caution">
    <text evidence="1">The sequence shown here is derived from an EMBL/GenBank/DDBJ whole genome shotgun (WGS) entry which is preliminary data.</text>
</comment>
<accession>G2WFX4</accession>
<dbReference type="AlphaFoldDB" id="G2WFX4"/>
<reference evidence="1 2" key="1">
    <citation type="journal article" date="2011" name="DNA Res.">
        <title>Whole-genome sequencing of sake yeast Saccharomyces cerevisiae Kyokai no. 7.</title>
        <authorList>
            <person name="Akao T."/>
            <person name="Yashiro I."/>
            <person name="Hosoyama A."/>
            <person name="Kitagaki H."/>
            <person name="Horikawa H."/>
            <person name="Watanabe D."/>
            <person name="Akada R."/>
            <person name="Ando Y."/>
            <person name="Harashima S."/>
            <person name="Inoue T."/>
            <person name="Inoue Y."/>
            <person name="Kajiwara S."/>
            <person name="Kitamoto K."/>
            <person name="Kitamoto N."/>
            <person name="Kobayashi O."/>
            <person name="Kuhara S."/>
            <person name="Masubuchi T."/>
            <person name="Mizoguchi H."/>
            <person name="Nakao Y."/>
            <person name="Nakazato A."/>
            <person name="Namise M."/>
            <person name="Oba T."/>
            <person name="Ogata T."/>
            <person name="Ohta A."/>
            <person name="Sato M."/>
            <person name="Shibasaki S."/>
            <person name="Takatsume Y."/>
            <person name="Tanimoto S."/>
            <person name="Tsuboi H."/>
            <person name="Nishimura A."/>
            <person name="Yoda K."/>
            <person name="Ishikawa T."/>
            <person name="Iwashita K."/>
            <person name="Fujita N."/>
            <person name="Shimoi H."/>
        </authorList>
    </citation>
    <scope>NUCLEOTIDE SEQUENCE [LARGE SCALE GENOMIC DNA]</scope>
    <source>
        <strain evidence="2">Kyokai no. 7 / NBRC 101557</strain>
    </source>
</reference>
<evidence type="ECO:0000313" key="2">
    <source>
        <dbReference type="Proteomes" id="UP000001608"/>
    </source>
</evidence>
<proteinExistence type="predicted"/>
<gene>
    <name evidence="1" type="primary">K7_YAR068W-3</name>
    <name evidence="1" type="ORF">SYK7_100591</name>
</gene>
<sequence length="162" mass="18050">MPQVQSWFPVQKQPTLAVTFTPLPQLSHAHLPLLPSHLVTKTGAMFQHQLLPTQLQPFPPSHTPLLPLLTVTTMAVTPRLSLLNVLKKLQQPPFLQNHTLLLPLLTVTTTAVTPRLSLPRLPNKHHWPLAQSPSLLLPQLLILLLPAPSLVLSFNPKVWLLV</sequence>
<dbReference type="Proteomes" id="UP000001608">
    <property type="component" value="Chromosome 9"/>
</dbReference>
<name>G2WFX4_YEASK</name>
<protein>
    <submittedName>
        <fullName evidence="1">K7_Yar068w-3p</fullName>
    </submittedName>
</protein>
<dbReference type="HOGENOM" id="CLU_139335_0_0_1"/>
<organism evidence="1 2">
    <name type="scientific">Saccharomyces cerevisiae (strain Kyokai no. 7 / NBRC 101557)</name>
    <name type="common">Baker's yeast</name>
    <dbReference type="NCBI Taxonomy" id="721032"/>
    <lineage>
        <taxon>Eukaryota</taxon>
        <taxon>Fungi</taxon>
        <taxon>Dikarya</taxon>
        <taxon>Ascomycota</taxon>
        <taxon>Saccharomycotina</taxon>
        <taxon>Saccharomycetes</taxon>
        <taxon>Saccharomycetales</taxon>
        <taxon>Saccharomycetaceae</taxon>
        <taxon>Saccharomyces</taxon>
    </lineage>
</organism>